<evidence type="ECO:0000256" key="6">
    <source>
        <dbReference type="ARBA" id="ARBA00023211"/>
    </source>
</evidence>
<dbReference type="InterPro" id="IPR000086">
    <property type="entry name" value="NUDIX_hydrolase_dom"/>
</dbReference>
<dbReference type="PANTHER" id="PTHR12318:SF0">
    <property type="entry name" value="ACYL-COENZYME A DIPHOSPHATASE NUDT19"/>
    <property type="match status" value="1"/>
</dbReference>
<gene>
    <name evidence="8" type="ORF">WNY59_01295</name>
</gene>
<evidence type="ECO:0000256" key="2">
    <source>
        <dbReference type="ARBA" id="ARBA00001946"/>
    </source>
</evidence>
<sequence length="246" mass="27396">MDTKAEAVRDIVTPIDAATIVLLRDGADGVEVYMTVRAATMDFQPNALVFPGGKVSTGDIALLPNDPLGRFKTAAIRETFEEVGVLLAKRDGQQLTAQDVAALYVWRKHLVEHSANIDEFGIETGLTFDFDALHLISRWVTPRVMPKRFDTYFFLARMPEYQVPAPDNYEAVAARWLTPKQALLMSERSECLLLPPTYWTLKDLAEYGSVDEAIRGLVRETVEPVEPVITKKDGKTTIEVPGRSAD</sequence>
<feature type="domain" description="Nudix hydrolase" evidence="7">
    <location>
        <begin position="13"/>
        <end position="206"/>
    </location>
</feature>
<comment type="caution">
    <text evidence="8">The sequence shown here is derived from an EMBL/GenBank/DDBJ whole genome shotgun (WGS) entry which is preliminary data.</text>
</comment>
<keyword evidence="9" id="KW-1185">Reference proteome</keyword>
<dbReference type="CDD" id="cd18870">
    <property type="entry name" value="NUDIX_AcylCoAdiphos_Nudt19"/>
    <property type="match status" value="1"/>
</dbReference>
<keyword evidence="5" id="KW-0460">Magnesium</keyword>
<name>A0ABU9T268_9HYPH</name>
<dbReference type="InterPro" id="IPR039121">
    <property type="entry name" value="NUDT19"/>
</dbReference>
<evidence type="ECO:0000313" key="9">
    <source>
        <dbReference type="Proteomes" id="UP001477870"/>
    </source>
</evidence>
<comment type="cofactor">
    <cofactor evidence="1">
        <name>Mn(2+)</name>
        <dbReference type="ChEBI" id="CHEBI:29035"/>
    </cofactor>
</comment>
<evidence type="ECO:0000256" key="5">
    <source>
        <dbReference type="ARBA" id="ARBA00022842"/>
    </source>
</evidence>
<dbReference type="PANTHER" id="PTHR12318">
    <property type="entry name" value="TESTOSTERONE-REGULATED PROTEIN RP2"/>
    <property type="match status" value="1"/>
</dbReference>
<evidence type="ECO:0000313" key="8">
    <source>
        <dbReference type="EMBL" id="MEM5500216.1"/>
    </source>
</evidence>
<accession>A0ABU9T268</accession>
<proteinExistence type="predicted"/>
<evidence type="ECO:0000259" key="7">
    <source>
        <dbReference type="PROSITE" id="PS51462"/>
    </source>
</evidence>
<dbReference type="PROSITE" id="PS51462">
    <property type="entry name" value="NUDIX"/>
    <property type="match status" value="1"/>
</dbReference>
<keyword evidence="4" id="KW-0378">Hydrolase</keyword>
<evidence type="ECO:0000256" key="3">
    <source>
        <dbReference type="ARBA" id="ARBA00022723"/>
    </source>
</evidence>
<dbReference type="RefSeq" id="WP_342846253.1">
    <property type="nucleotide sequence ID" value="NZ_JBBMQO010000001.1"/>
</dbReference>
<organism evidence="8 9">
    <name type="scientific">Ahrensia kielensis</name>
    <dbReference type="NCBI Taxonomy" id="76980"/>
    <lineage>
        <taxon>Bacteria</taxon>
        <taxon>Pseudomonadati</taxon>
        <taxon>Pseudomonadota</taxon>
        <taxon>Alphaproteobacteria</taxon>
        <taxon>Hyphomicrobiales</taxon>
        <taxon>Ahrensiaceae</taxon>
        <taxon>Ahrensia</taxon>
    </lineage>
</organism>
<dbReference type="SUPFAM" id="SSF55811">
    <property type="entry name" value="Nudix"/>
    <property type="match status" value="1"/>
</dbReference>
<evidence type="ECO:0000256" key="1">
    <source>
        <dbReference type="ARBA" id="ARBA00001936"/>
    </source>
</evidence>
<keyword evidence="3" id="KW-0479">Metal-binding</keyword>
<keyword evidence="6" id="KW-0464">Manganese</keyword>
<dbReference type="InterPro" id="IPR015797">
    <property type="entry name" value="NUDIX_hydrolase-like_dom_sf"/>
</dbReference>
<protein>
    <recommendedName>
        <fullName evidence="7">Nudix hydrolase domain-containing protein</fullName>
    </recommendedName>
</protein>
<dbReference type="Gene3D" id="3.90.79.10">
    <property type="entry name" value="Nucleoside Triphosphate Pyrophosphohydrolase"/>
    <property type="match status" value="1"/>
</dbReference>
<evidence type="ECO:0000256" key="4">
    <source>
        <dbReference type="ARBA" id="ARBA00022801"/>
    </source>
</evidence>
<reference evidence="8 9" key="1">
    <citation type="submission" date="2024-03" db="EMBL/GenBank/DDBJ databases">
        <title>Community enrichment and isolation of bacterial strains for fucoidan degradation.</title>
        <authorList>
            <person name="Sichert A."/>
        </authorList>
    </citation>
    <scope>NUCLEOTIDE SEQUENCE [LARGE SCALE GENOMIC DNA]</scope>
    <source>
        <strain evidence="8 9">AS62</strain>
    </source>
</reference>
<dbReference type="EMBL" id="JBBMQO010000001">
    <property type="protein sequence ID" value="MEM5500216.1"/>
    <property type="molecule type" value="Genomic_DNA"/>
</dbReference>
<dbReference type="Proteomes" id="UP001477870">
    <property type="component" value="Unassembled WGS sequence"/>
</dbReference>
<comment type="cofactor">
    <cofactor evidence="2">
        <name>Mg(2+)</name>
        <dbReference type="ChEBI" id="CHEBI:18420"/>
    </cofactor>
</comment>